<feature type="compositionally biased region" description="Polar residues" evidence="1">
    <location>
        <begin position="402"/>
        <end position="415"/>
    </location>
</feature>
<dbReference type="AlphaFoldDB" id="A0AAJ6NMI7"/>
<evidence type="ECO:0000256" key="1">
    <source>
        <dbReference type="SAM" id="MobiDB-lite"/>
    </source>
</evidence>
<dbReference type="EMBL" id="CP124543">
    <property type="protein sequence ID" value="WGV23210.1"/>
    <property type="molecule type" value="Genomic_DNA"/>
</dbReference>
<dbReference type="Proteomes" id="UP001223520">
    <property type="component" value="Chromosome"/>
</dbReference>
<dbReference type="KEGG" id="hbq:QI031_15325"/>
<accession>A0AAJ6NMI7</accession>
<feature type="region of interest" description="Disordered" evidence="1">
    <location>
        <begin position="381"/>
        <end position="437"/>
    </location>
</feature>
<gene>
    <name evidence="2" type="ORF">QI031_15325</name>
</gene>
<name>A0AAJ6NMI7_9CYAN</name>
<reference evidence="2 3" key="1">
    <citation type="journal article" date="2023" name="Limnol Oceanogr Lett">
        <title>Environmental adaptations by the intertidal Antarctic cyanobacterium Halotia branconii CENA392 as revealed using long-read genome sequencing.</title>
        <authorList>
            <person name="Dextro R.B."/>
            <person name="Delbaje E."/>
            <person name="Freitas P.N.N."/>
            <person name="Geraldes V."/>
            <person name="Pinto E."/>
            <person name="Long P.F."/>
            <person name="Fiore M.F."/>
        </authorList>
    </citation>
    <scope>NUCLEOTIDE SEQUENCE [LARGE SCALE GENOMIC DNA]</scope>
    <source>
        <strain evidence="2 3">CENA392</strain>
    </source>
</reference>
<feature type="compositionally biased region" description="Polar residues" evidence="1">
    <location>
        <begin position="381"/>
        <end position="392"/>
    </location>
</feature>
<sequence>MEHWQFLIQRQGDRSWHTLESPNIEISAGRYRVLARSNLPNTDVEVRVIHSSTQEVPPKRRIQKRSRRTNSEGLMAVIPFTHLKPGSWELQCSGDLMSALLGKSWQYSIHLQVLSPEIDETVEGNLDSKESTQEANSSDYQDATFESDLVVYTLEKTEEAIIDQPVSPVWVKGETAEQILQNLIELALPVTESLLEDEKVEDFPDIQPPPPLLLTLDRENYIASWGQVLIINGYVELQDDTPYPENLHALELRIELRSPLKTETLTQVRQSLPNNSLPFTINTSIDIPADCESKLILADMSLYGVLTELGEVILLASQSFTVTADVTELLAITAPAKSRPADLPDDSNPLILDAAKKPEPSISIDLKLFNLVKTLPTKQSQSIELSPKQTLPPSTPQAAHLQGSTLSKLTDSRSPQLPKLPENQTKAGITDTNFTDTEFPEQLLNKDDTTAPISPITPVAPINLELLVIKNHRISMLSNSFPYLKRLKNLPSDKSEEHNTPDELDVLALQPADDSPDLVEDKNTSELLSCIDTTLAEDDNTSELLTSDDQLQDDIDKTLAEGENTSELLTSDDQLQDDSVTEVLASTNIDEPETEAVAPVNTEVYSSPLIKKWMQSQGYSLPESMYLPSSENNPDILDDYLALSAQTPAADVDLPLNLDLEIETEANTVVPEVEDTSTQENIEDISTPENAEVESNLQETDSSLLQVPQPPPANSIKAPSAWLAQEIVVDDTSEIEVDALSSQTDEDQVQPISDLSVPLHQAEAISEPLPVPQLHVPDGELIAGKLIRVRVELPNVSPQVVVKLWVEDCQTRWLLDGPHLLKDLLPSSGGGLEVITQLNVPFGCLEIRLEAIALNVSTQQESHKVTVVRAVIPPDLPNLQLDELFGI</sequence>
<feature type="region of interest" description="Disordered" evidence="1">
    <location>
        <begin position="674"/>
        <end position="698"/>
    </location>
</feature>
<protein>
    <submittedName>
        <fullName evidence="2">Uncharacterized protein</fullName>
    </submittedName>
</protein>
<dbReference type="RefSeq" id="WP_281480537.1">
    <property type="nucleotide sequence ID" value="NZ_CP124543.1"/>
</dbReference>
<keyword evidence="3" id="KW-1185">Reference proteome</keyword>
<feature type="compositionally biased region" description="Polar residues" evidence="1">
    <location>
        <begin position="687"/>
        <end position="698"/>
    </location>
</feature>
<evidence type="ECO:0000313" key="2">
    <source>
        <dbReference type="EMBL" id="WGV23210.1"/>
    </source>
</evidence>
<organism evidence="2 3">
    <name type="scientific">Halotia branconii CENA392</name>
    <dbReference type="NCBI Taxonomy" id="1539056"/>
    <lineage>
        <taxon>Bacteria</taxon>
        <taxon>Bacillati</taxon>
        <taxon>Cyanobacteriota</taxon>
        <taxon>Cyanophyceae</taxon>
        <taxon>Nostocales</taxon>
        <taxon>Nodulariaceae</taxon>
        <taxon>Halotia</taxon>
    </lineage>
</organism>
<feature type="compositionally biased region" description="Acidic residues" evidence="1">
    <location>
        <begin position="674"/>
        <end position="683"/>
    </location>
</feature>
<proteinExistence type="predicted"/>
<evidence type="ECO:0000313" key="3">
    <source>
        <dbReference type="Proteomes" id="UP001223520"/>
    </source>
</evidence>
<feature type="compositionally biased region" description="Polar residues" evidence="1">
    <location>
        <begin position="422"/>
        <end position="436"/>
    </location>
</feature>